<proteinExistence type="inferred from homology"/>
<evidence type="ECO:0000313" key="4">
    <source>
        <dbReference type="Proteomes" id="UP000092154"/>
    </source>
</evidence>
<dbReference type="SUPFAM" id="SSF48557">
    <property type="entry name" value="L-aspartase-like"/>
    <property type="match status" value="1"/>
</dbReference>
<organism evidence="3 4">
    <name type="scientific">Rhizopogon vinicolor AM-OR11-026</name>
    <dbReference type="NCBI Taxonomy" id="1314800"/>
    <lineage>
        <taxon>Eukaryota</taxon>
        <taxon>Fungi</taxon>
        <taxon>Dikarya</taxon>
        <taxon>Basidiomycota</taxon>
        <taxon>Agaricomycotina</taxon>
        <taxon>Agaricomycetes</taxon>
        <taxon>Agaricomycetidae</taxon>
        <taxon>Boletales</taxon>
        <taxon>Suillineae</taxon>
        <taxon>Rhizopogonaceae</taxon>
        <taxon>Rhizopogon</taxon>
    </lineage>
</organism>
<dbReference type="CDD" id="cd00332">
    <property type="entry name" value="PAL-HAL"/>
    <property type="match status" value="1"/>
</dbReference>
<feature type="region of interest" description="Disordered" evidence="2">
    <location>
        <begin position="235"/>
        <end position="269"/>
    </location>
</feature>
<dbReference type="InParanoid" id="A0A1B7NFJ5"/>
<reference evidence="3 4" key="1">
    <citation type="submission" date="2016-06" db="EMBL/GenBank/DDBJ databases">
        <title>Comparative genomics of the ectomycorrhizal sister species Rhizopogon vinicolor and Rhizopogon vesiculosus (Basidiomycota: Boletales) reveals a divergence of the mating type B locus.</title>
        <authorList>
            <consortium name="DOE Joint Genome Institute"/>
            <person name="Mujic A.B."/>
            <person name="Kuo A."/>
            <person name="Tritt A."/>
            <person name="Lipzen A."/>
            <person name="Chen C."/>
            <person name="Johnson J."/>
            <person name="Sharma A."/>
            <person name="Barry K."/>
            <person name="Grigoriev I.V."/>
            <person name="Spatafora J.W."/>
        </authorList>
    </citation>
    <scope>NUCLEOTIDE SEQUENCE [LARGE SCALE GENOMIC DNA]</scope>
    <source>
        <strain evidence="3 4">AM-OR11-026</strain>
    </source>
</reference>
<evidence type="ECO:0000256" key="2">
    <source>
        <dbReference type="SAM" id="MobiDB-lite"/>
    </source>
</evidence>
<feature type="compositionally biased region" description="Low complexity" evidence="2">
    <location>
        <begin position="240"/>
        <end position="267"/>
    </location>
</feature>
<dbReference type="Gene3D" id="1.20.200.10">
    <property type="entry name" value="Fumarase/aspartase (Central domain)"/>
    <property type="match status" value="1"/>
</dbReference>
<dbReference type="EMBL" id="KV448134">
    <property type="protein sequence ID" value="OAX43657.1"/>
    <property type="molecule type" value="Genomic_DNA"/>
</dbReference>
<dbReference type="STRING" id="1314800.A0A1B7NFJ5"/>
<dbReference type="Proteomes" id="UP000092154">
    <property type="component" value="Unassembled WGS sequence"/>
</dbReference>
<comment type="similarity">
    <text evidence="1">Belongs to the PAL/histidase family.</text>
</comment>
<dbReference type="OrthoDB" id="10051290at2759"/>
<evidence type="ECO:0000256" key="1">
    <source>
        <dbReference type="ARBA" id="ARBA00007238"/>
    </source>
</evidence>
<name>A0A1B7NFJ5_9AGAM</name>
<dbReference type="AlphaFoldDB" id="A0A1B7NFJ5"/>
<dbReference type="PANTHER" id="PTHR10362">
    <property type="entry name" value="HISTIDINE AMMONIA-LYASE"/>
    <property type="match status" value="1"/>
</dbReference>
<dbReference type="Pfam" id="PF00221">
    <property type="entry name" value="Lyase_aromatic"/>
    <property type="match status" value="2"/>
</dbReference>
<gene>
    <name evidence="3" type="ORF">K503DRAFT_765626</name>
</gene>
<dbReference type="InterPro" id="IPR023144">
    <property type="entry name" value="Phe_NH3-lyase_shielding_dom_sf"/>
</dbReference>
<keyword evidence="4" id="KW-1185">Reference proteome</keyword>
<protein>
    <submittedName>
        <fullName evidence="3">Phenylalanine ammonia-lyase</fullName>
    </submittedName>
</protein>
<evidence type="ECO:0000313" key="3">
    <source>
        <dbReference type="EMBL" id="OAX43657.1"/>
    </source>
</evidence>
<dbReference type="Gene3D" id="1.10.274.20">
    <property type="entry name" value="Phenylalanine ammonia-lyase 1, domain 3"/>
    <property type="match status" value="1"/>
</dbReference>
<dbReference type="Gene3D" id="1.10.275.10">
    <property type="entry name" value="Fumarase/aspartase (N-terminal domain)"/>
    <property type="match status" value="1"/>
</dbReference>
<feature type="region of interest" description="Disordered" evidence="2">
    <location>
        <begin position="444"/>
        <end position="463"/>
    </location>
</feature>
<accession>A0A1B7NFJ5</accession>
<dbReference type="InterPro" id="IPR008948">
    <property type="entry name" value="L-Aspartase-like"/>
</dbReference>
<dbReference type="InterPro" id="IPR024083">
    <property type="entry name" value="Fumarase/histidase_N"/>
</dbReference>
<sequence length="809" mass="84347">MTTQALVSSYVQDVKELDSYLTGSPITLTGSTLSLSQIAAIALYPPSSSEYSTPKLQLTDNEHIKAKALASRAVIESKVADGISVYGVSTGFGGSADTRTDDPIALGAALLQHQHAGVILPTFASTFPTAPTAIPTLSSLNAFPSPAPLSDPFTSTSMPPPWTRAALLVRANSLMRGHSGVRWELVEKMGELLNKGVTPVVPMRGSVSASGDLSSLSYIAATLIGNPAVRAWVPSPSPPSTVSSVSSTPFSTGTSSPSSSPDLSPFVASTPLPPSVDTLPISIDTPKIDGYRSYTLLPAPQALQVAGITPLPLSSKEHLGILNGTAFSAAVSALVVRGARGVGVLGAVLTAMSVEAMVGARGSFDPFVGEARPHIGQIHSANLIHSLLDGSSFASAHEVEVKIKDDDGVLRQDRYSLRTAPQWLGPQFEDLANAADVVTTEVNSTTDNPLIEPPSDSNNQTGQIHHAGNFQALALTNAMDHVRLSLAHIGKLMFVQLTEIVNPAMNRGLFPNLAGGEVGLDFGFKGVDIAAASYTGELNVLGGMNVGVGNVSAEMHNQSVNSLALISARYTLTALEVTTLLAASHLMVICQALDLRALGEELHEALPELIRASLLDAFPSLTGNTTATSLVSAVIPALKEALDRTTTLETTVRMHKVAGACVVPLVTALSTSPVEGAELGALPAFITALAVRLERKLTELRCAYLGVQPHAVRGASPTAEESEVAWRGLAPASKYLAPRTRALYEFVRVTLGVRMHGAGNVRGDVYGMQEGVYGGEGTIGDGVSVICEAIRDGRIGRVVVGMVEGIVGL</sequence>
<dbReference type="GO" id="GO:0016829">
    <property type="term" value="F:lyase activity"/>
    <property type="evidence" value="ECO:0007669"/>
    <property type="project" value="UniProtKB-KW"/>
</dbReference>
<keyword evidence="3" id="KW-0456">Lyase</keyword>
<dbReference type="InterPro" id="IPR001106">
    <property type="entry name" value="Aromatic_Lyase"/>
</dbReference>